<dbReference type="Pfam" id="PF17771">
    <property type="entry name" value="ADAMTS_CR_2"/>
    <property type="match status" value="1"/>
</dbReference>
<organism evidence="7 8">
    <name type="scientific">Brachionus plicatilis</name>
    <name type="common">Marine rotifer</name>
    <name type="synonym">Brachionus muelleri</name>
    <dbReference type="NCBI Taxonomy" id="10195"/>
    <lineage>
        <taxon>Eukaryota</taxon>
        <taxon>Metazoa</taxon>
        <taxon>Spiralia</taxon>
        <taxon>Gnathifera</taxon>
        <taxon>Rotifera</taxon>
        <taxon>Eurotatoria</taxon>
        <taxon>Monogononta</taxon>
        <taxon>Pseudotrocha</taxon>
        <taxon>Ploima</taxon>
        <taxon>Brachionidae</taxon>
        <taxon>Brachionus</taxon>
    </lineage>
</organism>
<dbReference type="Gene3D" id="3.40.1620.60">
    <property type="match status" value="1"/>
</dbReference>
<dbReference type="OrthoDB" id="10035764at2759"/>
<keyword evidence="1" id="KW-0479">Metal-binding</keyword>
<evidence type="ECO:0000256" key="2">
    <source>
        <dbReference type="ARBA" id="ARBA00022801"/>
    </source>
</evidence>
<keyword evidence="4" id="KW-1015">Disulfide bond</keyword>
<dbReference type="Proteomes" id="UP000276133">
    <property type="component" value="Unassembled WGS sequence"/>
</dbReference>
<dbReference type="GO" id="GO:0016787">
    <property type="term" value="F:hydrolase activity"/>
    <property type="evidence" value="ECO:0007669"/>
    <property type="project" value="UniProtKB-KW"/>
</dbReference>
<reference evidence="7 8" key="1">
    <citation type="journal article" date="2018" name="Sci. Rep.">
        <title>Genomic signatures of local adaptation to the degree of environmental predictability in rotifers.</title>
        <authorList>
            <person name="Franch-Gras L."/>
            <person name="Hahn C."/>
            <person name="Garcia-Roger E.M."/>
            <person name="Carmona M.J."/>
            <person name="Serra M."/>
            <person name="Gomez A."/>
        </authorList>
    </citation>
    <scope>NUCLEOTIDE SEQUENCE [LARGE SCALE GENOMIC DNA]</scope>
    <source>
        <strain evidence="7">HYR1</strain>
    </source>
</reference>
<keyword evidence="5" id="KW-0325">Glycoprotein</keyword>
<accession>A0A3M7PCL0</accession>
<proteinExistence type="predicted"/>
<name>A0A3M7PCL0_BRAPC</name>
<evidence type="ECO:0000313" key="7">
    <source>
        <dbReference type="EMBL" id="RMZ96841.1"/>
    </source>
</evidence>
<gene>
    <name evidence="7" type="ORF">BpHYR1_053519</name>
</gene>
<dbReference type="GO" id="GO:0046872">
    <property type="term" value="F:metal ion binding"/>
    <property type="evidence" value="ECO:0007669"/>
    <property type="project" value="UniProtKB-KW"/>
</dbReference>
<evidence type="ECO:0000259" key="6">
    <source>
        <dbReference type="SMART" id="SM00608"/>
    </source>
</evidence>
<keyword evidence="3" id="KW-0862">Zinc</keyword>
<keyword evidence="8" id="KW-1185">Reference proteome</keyword>
<sequence>MVLNILQIQIEIQLYPKKIGFIIKKSNRYKLMKLITYFRNSLYLNSLSTVQEVVKLGSQKTLNLNLLSHEPSNRALCLNNTVQVDDSIKKANYSEIGQIWNANDQCKRLFGNSAYFCQTKSAQMCNYLYCKENISVEVCKSAGPAAEGTACQSGKLCTNGFCQISSLALEGCIFGDFEVHDSEVELTLDRLTDTCQNVTGILKCCETCQKYYSDKN</sequence>
<evidence type="ECO:0000256" key="3">
    <source>
        <dbReference type="ARBA" id="ARBA00022833"/>
    </source>
</evidence>
<evidence type="ECO:0000256" key="1">
    <source>
        <dbReference type="ARBA" id="ARBA00022723"/>
    </source>
</evidence>
<protein>
    <submittedName>
        <fullName evidence="7">ADAM family mig-17-like</fullName>
    </submittedName>
</protein>
<feature type="domain" description="ADAM cysteine-rich" evidence="6">
    <location>
        <begin position="91"/>
        <end position="165"/>
    </location>
</feature>
<dbReference type="SMART" id="SM00608">
    <property type="entry name" value="ACR"/>
    <property type="match status" value="1"/>
</dbReference>
<dbReference type="AlphaFoldDB" id="A0A3M7PCL0"/>
<evidence type="ECO:0000313" key="8">
    <source>
        <dbReference type="Proteomes" id="UP000276133"/>
    </source>
</evidence>
<dbReference type="InterPro" id="IPR006586">
    <property type="entry name" value="ADAM_Cys-rich"/>
</dbReference>
<evidence type="ECO:0000256" key="4">
    <source>
        <dbReference type="ARBA" id="ARBA00023157"/>
    </source>
</evidence>
<dbReference type="InterPro" id="IPR041645">
    <property type="entry name" value="ADAMTS_CR_2"/>
</dbReference>
<evidence type="ECO:0000256" key="5">
    <source>
        <dbReference type="ARBA" id="ARBA00023180"/>
    </source>
</evidence>
<keyword evidence="2" id="KW-0378">Hydrolase</keyword>
<dbReference type="EMBL" id="REGN01011851">
    <property type="protein sequence ID" value="RMZ96841.1"/>
    <property type="molecule type" value="Genomic_DNA"/>
</dbReference>
<comment type="caution">
    <text evidence="7">The sequence shown here is derived from an EMBL/GenBank/DDBJ whole genome shotgun (WGS) entry which is preliminary data.</text>
</comment>